<dbReference type="PRINTS" id="PR00091">
    <property type="entry name" value="NITROGNASEII"/>
</dbReference>
<dbReference type="NCBIfam" id="NF009701">
    <property type="entry name" value="PRK13230.1"/>
    <property type="match status" value="1"/>
</dbReference>
<comment type="subunit">
    <text evidence="3 14">Homodimer.</text>
</comment>
<dbReference type="PROSITE" id="PS51026">
    <property type="entry name" value="NIFH_FRXC_3"/>
    <property type="match status" value="1"/>
</dbReference>
<dbReference type="EC" id="1.18.6.1" evidence="14"/>
<evidence type="ECO:0000256" key="5">
    <source>
        <dbReference type="ARBA" id="ARBA00022723"/>
    </source>
</evidence>
<keyword evidence="10 14" id="KW-0408">Iron</keyword>
<dbReference type="PANTHER" id="PTHR42864">
    <property type="entry name" value="LIGHT-INDEPENDENT PROTOCHLOROPHYLLIDE REDUCTASE IRON-SULFUR ATP-BINDING PROTEIN"/>
    <property type="match status" value="1"/>
</dbReference>
<comment type="caution">
    <text evidence="17">The sequence shown here is derived from an EMBL/GenBank/DDBJ whole genome shotgun (WGS) entry which is preliminary data.</text>
</comment>
<evidence type="ECO:0000256" key="3">
    <source>
        <dbReference type="ARBA" id="ARBA00011738"/>
    </source>
</evidence>
<name>H1KZZ5_9EURY</name>
<dbReference type="RefSeq" id="WP_007044798.1">
    <property type="nucleotide sequence ID" value="NZ_AGJL01000035.1"/>
</dbReference>
<proteinExistence type="inferred from homology"/>
<dbReference type="PROSITE" id="PS00746">
    <property type="entry name" value="NIFH_FRXC_1"/>
    <property type="match status" value="1"/>
</dbReference>
<dbReference type="HAMAP" id="MF_00533">
    <property type="entry name" value="NifH"/>
    <property type="match status" value="1"/>
</dbReference>
<feature type="binding site" evidence="14">
    <location>
        <position position="106"/>
    </location>
    <ligand>
        <name>[4Fe-4S] cluster</name>
        <dbReference type="ChEBI" id="CHEBI:49883"/>
        <note>ligand shared between dimeric partners</note>
    </ligand>
</feature>
<dbReference type="InterPro" id="IPR005977">
    <property type="entry name" value="Nitrogenase_Fe_NifH"/>
</dbReference>
<dbReference type="PATRIC" id="fig|647171.4.peg.1335"/>
<evidence type="ECO:0000313" key="17">
    <source>
        <dbReference type="EMBL" id="EHP85405.1"/>
    </source>
</evidence>
<evidence type="ECO:0000256" key="7">
    <source>
        <dbReference type="ARBA" id="ARBA00022765"/>
    </source>
</evidence>
<evidence type="ECO:0000256" key="8">
    <source>
        <dbReference type="ARBA" id="ARBA00022840"/>
    </source>
</evidence>
<comment type="cofactor">
    <cofactor evidence="14">
        <name>[4Fe-4S] cluster</name>
        <dbReference type="ChEBI" id="CHEBI:49883"/>
    </cofactor>
    <text evidence="14">Binds 1 [4Fe-4S] cluster per dimer.</text>
</comment>
<evidence type="ECO:0000256" key="4">
    <source>
        <dbReference type="ARBA" id="ARBA00022485"/>
    </source>
</evidence>
<dbReference type="PROSITE" id="PS00692">
    <property type="entry name" value="NIFH_FRXC_2"/>
    <property type="match status" value="1"/>
</dbReference>
<evidence type="ECO:0000256" key="14">
    <source>
        <dbReference type="HAMAP-Rule" id="MF_00533"/>
    </source>
</evidence>
<dbReference type="InterPro" id="IPR000392">
    <property type="entry name" value="NifH/frxC"/>
</dbReference>
<dbReference type="Pfam" id="PF00142">
    <property type="entry name" value="Fer4_NifH"/>
    <property type="match status" value="1"/>
</dbReference>
<keyword evidence="8 14" id="KW-0067">ATP-binding</keyword>
<dbReference type="PIRSF" id="PIRSF000363">
    <property type="entry name" value="Nitrogenase_iron"/>
    <property type="match status" value="1"/>
</dbReference>
<evidence type="ECO:0000256" key="6">
    <source>
        <dbReference type="ARBA" id="ARBA00022741"/>
    </source>
</evidence>
<evidence type="ECO:0000256" key="12">
    <source>
        <dbReference type="ARBA" id="ARBA00023231"/>
    </source>
</evidence>
<dbReference type="PANTHER" id="PTHR42864:SF2">
    <property type="entry name" value="LIGHT-INDEPENDENT PROTOCHLOROPHYLLIDE REDUCTASE IRON-SULFUR ATP-BINDING PROTEIN"/>
    <property type="match status" value="1"/>
</dbReference>
<organism evidence="17 18">
    <name type="scientific">Methanotorris formicicus Mc-S-70</name>
    <dbReference type="NCBI Taxonomy" id="647171"/>
    <lineage>
        <taxon>Archaea</taxon>
        <taxon>Methanobacteriati</taxon>
        <taxon>Methanobacteriota</taxon>
        <taxon>Methanomada group</taxon>
        <taxon>Methanococci</taxon>
        <taxon>Methanococcales</taxon>
        <taxon>Methanocaldococcaceae</taxon>
        <taxon>Methanotorris</taxon>
    </lineage>
</organism>
<keyword evidence="4 14" id="KW-0004">4Fe-4S</keyword>
<keyword evidence="12 14" id="KW-0535">Nitrogen fixation</keyword>
<dbReference type="STRING" id="647171.MetfoDRAFT_1369"/>
<evidence type="ECO:0000256" key="16">
    <source>
        <dbReference type="RuleBase" id="RU003688"/>
    </source>
</evidence>
<feature type="modified residue" description="ADP-ribosylarginine; by dinitrogenase reductase ADP-ribosyltransferase" evidence="14 15">
    <location>
        <position position="109"/>
    </location>
</feature>
<evidence type="ECO:0000256" key="2">
    <source>
        <dbReference type="ARBA" id="ARBA00005504"/>
    </source>
</evidence>
<dbReference type="InterPro" id="IPR030655">
    <property type="entry name" value="NifH/chlL_CS"/>
</dbReference>
<dbReference type="AlphaFoldDB" id="H1KZZ5"/>
<reference evidence="17 18" key="1">
    <citation type="submission" date="2011-09" db="EMBL/GenBank/DDBJ databases">
        <title>The draft genome of Methanotorris formicicus Mc-S-70.</title>
        <authorList>
            <consortium name="US DOE Joint Genome Institute (JGI-PGF)"/>
            <person name="Lucas S."/>
            <person name="Han J."/>
            <person name="Lapidus A."/>
            <person name="Cheng J.-F."/>
            <person name="Goodwin L."/>
            <person name="Pitluck S."/>
            <person name="Peters L."/>
            <person name="Land M.L."/>
            <person name="Hauser L."/>
            <person name="Sieprawska-Lupa M."/>
            <person name="Takai K."/>
            <person name="Miyazaki J."/>
            <person name="Whitman W."/>
            <person name="Woyke T.J."/>
        </authorList>
    </citation>
    <scope>NUCLEOTIDE SEQUENCE [LARGE SCALE GENOMIC DNA]</scope>
    <source>
        <strain evidence="17 18">Mc-S-70</strain>
    </source>
</reference>
<protein>
    <recommendedName>
        <fullName evidence="14">Nitrogenase iron protein</fullName>
        <ecNumber evidence="14">1.18.6.1</ecNumber>
    </recommendedName>
    <alternativeName>
        <fullName evidence="14">Nitrogenase Fe protein</fullName>
    </alternativeName>
    <alternativeName>
        <fullName evidence="14">Nitrogenase component II</fullName>
    </alternativeName>
    <alternativeName>
        <fullName evidence="14">Nitrogenase reductase</fullName>
    </alternativeName>
</protein>
<dbReference type="OrthoDB" id="145464at2157"/>
<dbReference type="Gene3D" id="3.40.50.300">
    <property type="entry name" value="P-loop containing nucleotide triphosphate hydrolases"/>
    <property type="match status" value="1"/>
</dbReference>
<dbReference type="GO" id="GO:0046872">
    <property type="term" value="F:metal ion binding"/>
    <property type="evidence" value="ECO:0007669"/>
    <property type="project" value="UniProtKB-KW"/>
</dbReference>
<evidence type="ECO:0000256" key="10">
    <source>
        <dbReference type="ARBA" id="ARBA00023004"/>
    </source>
</evidence>
<dbReference type="Proteomes" id="UP000003706">
    <property type="component" value="Unassembled WGS sequence"/>
</dbReference>
<evidence type="ECO:0000256" key="1">
    <source>
        <dbReference type="ARBA" id="ARBA00002234"/>
    </source>
</evidence>
<evidence type="ECO:0000256" key="15">
    <source>
        <dbReference type="PIRSR" id="PIRSR605977-50"/>
    </source>
</evidence>
<keyword evidence="6 14" id="KW-0547">Nucleotide-binding</keyword>
<feature type="binding site" evidence="14">
    <location>
        <begin position="8"/>
        <end position="15"/>
    </location>
    <ligand>
        <name>ATP</name>
        <dbReference type="ChEBI" id="CHEBI:30616"/>
    </ligand>
</feature>
<gene>
    <name evidence="14" type="primary">nifH</name>
    <name evidence="17" type="ORF">MetfoDRAFT_1369</name>
</gene>
<keyword evidence="7 14" id="KW-0013">ADP-ribosylation</keyword>
<accession>H1KZZ5</accession>
<keyword evidence="11 14" id="KW-0411">Iron-sulfur</keyword>
<keyword evidence="18" id="KW-1185">Reference proteome</keyword>
<evidence type="ECO:0000256" key="9">
    <source>
        <dbReference type="ARBA" id="ARBA00023002"/>
    </source>
</evidence>
<sequence>MKQIAFYGKGGIGKSTTVCNIAAALADEGKKVMVIGCDPKHDCTSNLRGGEEIPTVLDTLREKGMEKMSLNDILDGKKIELDEIVYKGYKGIYCIEAGGPKPGYGCAGRGVIVAIDLLKKMNVFEELEVDIVLYDVLGDVVCGGFAMPLRMGLAKQIYIVTSSDYMAMYAANNICRGMKEFAKKGGSRLGGLIYNVRGSLDAGDIVTEFAKKLGTEIIGKIPNSLLIAEAEIEGKTVVEYSPNSEVASIYRELAKKIYENENGVVPNPLENEEIMQIGKRVKERIRTLRT</sequence>
<dbReference type="SUPFAM" id="SSF52540">
    <property type="entry name" value="P-loop containing nucleoside triphosphate hydrolases"/>
    <property type="match status" value="1"/>
</dbReference>
<comment type="PTM">
    <text evidence="15">The reversible ADP-ribosylation of Arg inactivates the nitrogenase reductase and regulates nitrogenase activity.</text>
</comment>
<comment type="catalytic activity">
    <reaction evidence="13 14">
        <text>N2 + 8 reduced [2Fe-2S]-[ferredoxin] + 16 ATP + 16 H2O = H2 + 8 oxidized [2Fe-2S]-[ferredoxin] + 2 NH4(+) + 16 ADP + 16 phosphate + 6 H(+)</text>
        <dbReference type="Rhea" id="RHEA:21448"/>
        <dbReference type="Rhea" id="RHEA-COMP:10000"/>
        <dbReference type="Rhea" id="RHEA-COMP:10001"/>
        <dbReference type="ChEBI" id="CHEBI:15377"/>
        <dbReference type="ChEBI" id="CHEBI:15378"/>
        <dbReference type="ChEBI" id="CHEBI:17997"/>
        <dbReference type="ChEBI" id="CHEBI:18276"/>
        <dbReference type="ChEBI" id="CHEBI:28938"/>
        <dbReference type="ChEBI" id="CHEBI:30616"/>
        <dbReference type="ChEBI" id="CHEBI:33737"/>
        <dbReference type="ChEBI" id="CHEBI:33738"/>
        <dbReference type="ChEBI" id="CHEBI:43474"/>
        <dbReference type="ChEBI" id="CHEBI:456216"/>
        <dbReference type="EC" id="1.18.6.1"/>
    </reaction>
</comment>
<keyword evidence="9 14" id="KW-0560">Oxidoreductase</keyword>
<evidence type="ECO:0000313" key="18">
    <source>
        <dbReference type="Proteomes" id="UP000003706"/>
    </source>
</evidence>
<evidence type="ECO:0000256" key="11">
    <source>
        <dbReference type="ARBA" id="ARBA00023014"/>
    </source>
</evidence>
<comment type="similarity">
    <text evidence="2 14 16">Belongs to the NifH/BchL/ChlL family.</text>
</comment>
<dbReference type="CDD" id="cd02040">
    <property type="entry name" value="NifH"/>
    <property type="match status" value="1"/>
</dbReference>
<dbReference type="NCBIfam" id="TIGR01287">
    <property type="entry name" value="nifH"/>
    <property type="match status" value="1"/>
</dbReference>
<dbReference type="GO" id="GO:0005524">
    <property type="term" value="F:ATP binding"/>
    <property type="evidence" value="ECO:0007669"/>
    <property type="project" value="UniProtKB-UniRule"/>
</dbReference>
<dbReference type="GO" id="GO:0051539">
    <property type="term" value="F:4 iron, 4 sulfur cluster binding"/>
    <property type="evidence" value="ECO:0007669"/>
    <property type="project" value="UniProtKB-KW"/>
</dbReference>
<evidence type="ECO:0000256" key="13">
    <source>
        <dbReference type="ARBA" id="ARBA00047967"/>
    </source>
</evidence>
<feature type="binding site" evidence="14">
    <location>
        <position position="142"/>
    </location>
    <ligand>
        <name>[4Fe-4S] cluster</name>
        <dbReference type="ChEBI" id="CHEBI:49883"/>
        <note>ligand shared between dimeric partners</note>
    </ligand>
</feature>
<comment type="PTM">
    <text evidence="14">The reversible ADP-ribosylation of Arg-109 inactivates the nitrogenase reductase and regulates nitrogenase activity.</text>
</comment>
<keyword evidence="5 14" id="KW-0479">Metal-binding</keyword>
<comment type="function">
    <text evidence="1 14">The key enzymatic reactions in nitrogen fixation are catalyzed by the nitrogenase complex, which has 2 components: the iron protein and the molybdenum-iron protein.</text>
</comment>
<dbReference type="EMBL" id="AGJL01000035">
    <property type="protein sequence ID" value="EHP85405.1"/>
    <property type="molecule type" value="Genomic_DNA"/>
</dbReference>
<dbReference type="GO" id="GO:0016163">
    <property type="term" value="F:nitrogenase activity"/>
    <property type="evidence" value="ECO:0007669"/>
    <property type="project" value="UniProtKB-UniRule"/>
</dbReference>
<dbReference type="InterPro" id="IPR027417">
    <property type="entry name" value="P-loop_NTPase"/>
</dbReference>